<dbReference type="Proteomes" id="UP000681794">
    <property type="component" value="Chromosome"/>
</dbReference>
<name>A0ACD1E6X3_9MICO</name>
<reference evidence="1" key="1">
    <citation type="submission" date="2021-06" db="EMBL/GenBank/DDBJ databases">
        <authorList>
            <person name="Ellington A.J."/>
            <person name="Bryan N.C."/>
            <person name="Christner B.C."/>
            <person name="Reisch C.R."/>
        </authorList>
    </citation>
    <scope>NUCLEOTIDE SEQUENCE</scope>
    <source>
        <strain evidence="1">L6-1</strain>
    </source>
</reference>
<proteinExistence type="predicted"/>
<protein>
    <submittedName>
        <fullName evidence="1">Uncharacterized protein</fullName>
    </submittedName>
</protein>
<accession>A0ACD1E6X3</accession>
<evidence type="ECO:0000313" key="1">
    <source>
        <dbReference type="EMBL" id="QWS34659.1"/>
    </source>
</evidence>
<gene>
    <name evidence="1" type="ORF">KM842_05855</name>
</gene>
<organism evidence="1 2">
    <name type="scientific">Curtobacterium aetherium</name>
    <dbReference type="NCBI Taxonomy" id="2841594"/>
    <lineage>
        <taxon>Bacteria</taxon>
        <taxon>Bacillati</taxon>
        <taxon>Actinomycetota</taxon>
        <taxon>Actinomycetes</taxon>
        <taxon>Micrococcales</taxon>
        <taxon>Microbacteriaceae</taxon>
        <taxon>Curtobacterium</taxon>
    </lineage>
</organism>
<keyword evidence="2" id="KW-1185">Reference proteome</keyword>
<sequence length="269" mass="29516">MFGKRKKDQPSGSEFHQTNSEQQLFAQLLAETRADPEKVFTIEMIDRGNPGRDLDDRLDRLRHAGVTMTRPSPAEGVPPRSSSHSESGTAGTPADELVPLSRQPFTAEPGDVFFIPDGGGRVLLGHVLATLHDAVYVAVFQRPEDLPRPADPLVVLATQPVVAGLTLPARFQPGMWEVVGTVAPDTARLLPAYTWGTDLDGVHVTDFSGSRSRPATEIEATTIPRRVVVSPYFIDIAVRAVVGLVDWHPDFEHLRYRSTPRSVDLFPAR</sequence>
<evidence type="ECO:0000313" key="2">
    <source>
        <dbReference type="Proteomes" id="UP000681794"/>
    </source>
</evidence>
<dbReference type="EMBL" id="CP076544">
    <property type="protein sequence ID" value="QWS34659.1"/>
    <property type="molecule type" value="Genomic_DNA"/>
</dbReference>